<keyword evidence="7 8" id="KW-0092">Biotin</keyword>
<dbReference type="RefSeq" id="WP_188367866.1">
    <property type="nucleotide sequence ID" value="NZ_BMDT01000007.1"/>
</dbReference>
<dbReference type="PANTHER" id="PTHR45266:SF3">
    <property type="entry name" value="OXALOACETATE DECARBOXYLASE ALPHA CHAIN"/>
    <property type="match status" value="1"/>
</dbReference>
<dbReference type="InterPro" id="IPR001882">
    <property type="entry name" value="Biotin_BS"/>
</dbReference>
<evidence type="ECO:0000256" key="4">
    <source>
        <dbReference type="ARBA" id="ARBA00022832"/>
    </source>
</evidence>
<dbReference type="AlphaFoldDB" id="A0A917N4U8"/>
<dbReference type="PRINTS" id="PR01071">
    <property type="entry name" value="ACOABIOTINCC"/>
</dbReference>
<dbReference type="PROSITE" id="PS00188">
    <property type="entry name" value="BIOTIN"/>
    <property type="match status" value="1"/>
</dbReference>
<dbReference type="NCBIfam" id="TIGR00531">
    <property type="entry name" value="BCCP"/>
    <property type="match status" value="1"/>
</dbReference>
<dbReference type="GO" id="GO:0006633">
    <property type="term" value="P:fatty acid biosynthetic process"/>
    <property type="evidence" value="ECO:0007669"/>
    <property type="project" value="UniProtKB-KW"/>
</dbReference>
<sequence>MEQKDLKELLSLFSESTLTEFNLKEGSFELYLNKNNVSRGQAAQTTQAIHQEAAQAQVPHAPQVSLPVVQEAVVEKAPIASVAAGTEIVSPLVGVVYLKPAPDKPNFKSVGDRVTKGEVVCIVEAMKVMNEITSDVTGEIVAVVVENEDVVEYNQPLFRVKEG</sequence>
<keyword evidence="4 8" id="KW-0276">Fatty acid metabolism</keyword>
<dbReference type="GO" id="GO:0003989">
    <property type="term" value="F:acetyl-CoA carboxylase activity"/>
    <property type="evidence" value="ECO:0007669"/>
    <property type="project" value="InterPro"/>
</dbReference>
<name>A0A917N4U8_9ENTE</name>
<dbReference type="InterPro" id="IPR001249">
    <property type="entry name" value="AcCoA_biotinCC"/>
</dbReference>
<comment type="function">
    <text evidence="8">This protein is a component of the acetyl coenzyme A carboxylase complex; first, biotin carboxylase catalyzes the carboxylation of the carrier protein and then the transcarboxylase transfers the carboxyl group to form malonyl-CoA.</text>
</comment>
<evidence type="ECO:0000256" key="6">
    <source>
        <dbReference type="ARBA" id="ARBA00023160"/>
    </source>
</evidence>
<evidence type="ECO:0000259" key="9">
    <source>
        <dbReference type="PROSITE" id="PS50968"/>
    </source>
</evidence>
<dbReference type="PROSITE" id="PS50968">
    <property type="entry name" value="BIOTINYL_LIPOYL"/>
    <property type="match status" value="1"/>
</dbReference>
<comment type="caution">
    <text evidence="10">The sequence shown here is derived from an EMBL/GenBank/DDBJ whole genome shotgun (WGS) entry which is preliminary data.</text>
</comment>
<evidence type="ECO:0000256" key="8">
    <source>
        <dbReference type="RuleBase" id="RU364072"/>
    </source>
</evidence>
<keyword evidence="6 8" id="KW-0275">Fatty acid biosynthesis</keyword>
<keyword evidence="11" id="KW-1185">Reference proteome</keyword>
<reference evidence="10" key="2">
    <citation type="submission" date="2020-09" db="EMBL/GenBank/DDBJ databases">
        <authorList>
            <person name="Sun Q."/>
            <person name="Sedlacek I."/>
        </authorList>
    </citation>
    <scope>NUCLEOTIDE SEQUENCE</scope>
    <source>
        <strain evidence="10">CCM 8433</strain>
    </source>
</reference>
<protein>
    <recommendedName>
        <fullName evidence="2 8">Biotin carboxyl carrier protein of acetyl-CoA carboxylase</fullName>
    </recommendedName>
</protein>
<evidence type="ECO:0000313" key="11">
    <source>
        <dbReference type="Proteomes" id="UP000622610"/>
    </source>
</evidence>
<dbReference type="InterPro" id="IPR011053">
    <property type="entry name" value="Single_hybrid_motif"/>
</dbReference>
<dbReference type="InterPro" id="IPR050709">
    <property type="entry name" value="Biotin_Carboxyl_Carrier/Decarb"/>
</dbReference>
<keyword evidence="5 8" id="KW-0443">Lipid metabolism</keyword>
<dbReference type="CDD" id="cd06850">
    <property type="entry name" value="biotinyl_domain"/>
    <property type="match status" value="1"/>
</dbReference>
<evidence type="ECO:0000256" key="3">
    <source>
        <dbReference type="ARBA" id="ARBA00022516"/>
    </source>
</evidence>
<comment type="pathway">
    <text evidence="1 8">Lipid metabolism; fatty acid biosynthesis.</text>
</comment>
<evidence type="ECO:0000256" key="1">
    <source>
        <dbReference type="ARBA" id="ARBA00005194"/>
    </source>
</evidence>
<dbReference type="EMBL" id="BMDT01000007">
    <property type="protein sequence ID" value="GGI66033.1"/>
    <property type="molecule type" value="Genomic_DNA"/>
</dbReference>
<dbReference type="PANTHER" id="PTHR45266">
    <property type="entry name" value="OXALOACETATE DECARBOXYLASE ALPHA CHAIN"/>
    <property type="match status" value="1"/>
</dbReference>
<evidence type="ECO:0000256" key="7">
    <source>
        <dbReference type="ARBA" id="ARBA00023267"/>
    </source>
</evidence>
<organism evidence="10 11">
    <name type="scientific">Enterococcus alcedinis</name>
    <dbReference type="NCBI Taxonomy" id="1274384"/>
    <lineage>
        <taxon>Bacteria</taxon>
        <taxon>Bacillati</taxon>
        <taxon>Bacillota</taxon>
        <taxon>Bacilli</taxon>
        <taxon>Lactobacillales</taxon>
        <taxon>Enterococcaceae</taxon>
        <taxon>Enterococcus</taxon>
    </lineage>
</organism>
<dbReference type="SUPFAM" id="SSF51230">
    <property type="entry name" value="Single hybrid motif"/>
    <property type="match status" value="1"/>
</dbReference>
<keyword evidence="3 8" id="KW-0444">Lipid biosynthesis</keyword>
<dbReference type="Gene3D" id="2.40.50.100">
    <property type="match status" value="1"/>
</dbReference>
<evidence type="ECO:0000256" key="5">
    <source>
        <dbReference type="ARBA" id="ARBA00023098"/>
    </source>
</evidence>
<proteinExistence type="predicted"/>
<dbReference type="Proteomes" id="UP000622610">
    <property type="component" value="Unassembled WGS sequence"/>
</dbReference>
<dbReference type="InterPro" id="IPR000089">
    <property type="entry name" value="Biotin_lipoyl"/>
</dbReference>
<evidence type="ECO:0000256" key="2">
    <source>
        <dbReference type="ARBA" id="ARBA00017562"/>
    </source>
</evidence>
<feature type="domain" description="Lipoyl-binding" evidence="9">
    <location>
        <begin position="85"/>
        <end position="161"/>
    </location>
</feature>
<accession>A0A917N4U8</accession>
<dbReference type="GO" id="GO:0009317">
    <property type="term" value="C:acetyl-CoA carboxylase complex"/>
    <property type="evidence" value="ECO:0007669"/>
    <property type="project" value="InterPro"/>
</dbReference>
<gene>
    <name evidence="10" type="primary">accB</name>
    <name evidence="10" type="ORF">GCM10011482_16870</name>
</gene>
<reference evidence="10" key="1">
    <citation type="journal article" date="2014" name="Int. J. Syst. Evol. Microbiol.">
        <title>Complete genome sequence of Corynebacterium casei LMG S-19264T (=DSM 44701T), isolated from a smear-ripened cheese.</title>
        <authorList>
            <consortium name="US DOE Joint Genome Institute (JGI-PGF)"/>
            <person name="Walter F."/>
            <person name="Albersmeier A."/>
            <person name="Kalinowski J."/>
            <person name="Ruckert C."/>
        </authorList>
    </citation>
    <scope>NUCLEOTIDE SEQUENCE</scope>
    <source>
        <strain evidence="10">CCM 8433</strain>
    </source>
</reference>
<dbReference type="Pfam" id="PF00364">
    <property type="entry name" value="Biotin_lipoyl"/>
    <property type="match status" value="1"/>
</dbReference>
<evidence type="ECO:0000313" key="10">
    <source>
        <dbReference type="EMBL" id="GGI66033.1"/>
    </source>
</evidence>